<organism evidence="2 3">
    <name type="scientific">Rhizocola hellebori</name>
    <dbReference type="NCBI Taxonomy" id="1392758"/>
    <lineage>
        <taxon>Bacteria</taxon>
        <taxon>Bacillati</taxon>
        <taxon>Actinomycetota</taxon>
        <taxon>Actinomycetes</taxon>
        <taxon>Micromonosporales</taxon>
        <taxon>Micromonosporaceae</taxon>
        <taxon>Rhizocola</taxon>
    </lineage>
</organism>
<protein>
    <recommendedName>
        <fullName evidence="4">FxLD family lantipeptide</fullName>
    </recommendedName>
</protein>
<evidence type="ECO:0008006" key="4">
    <source>
        <dbReference type="Google" id="ProtNLM"/>
    </source>
</evidence>
<comment type="caution">
    <text evidence="2">The sequence shown here is derived from an EMBL/GenBank/DDBJ whole genome shotgun (WGS) entry which is preliminary data.</text>
</comment>
<evidence type="ECO:0000313" key="2">
    <source>
        <dbReference type="EMBL" id="GIH10068.1"/>
    </source>
</evidence>
<feature type="compositionally biased region" description="Polar residues" evidence="1">
    <location>
        <begin position="38"/>
        <end position="48"/>
    </location>
</feature>
<reference evidence="2" key="1">
    <citation type="submission" date="2021-01" db="EMBL/GenBank/DDBJ databases">
        <title>Whole genome shotgun sequence of Rhizocola hellebori NBRC 109834.</title>
        <authorList>
            <person name="Komaki H."/>
            <person name="Tamura T."/>
        </authorList>
    </citation>
    <scope>NUCLEOTIDE SEQUENCE</scope>
    <source>
        <strain evidence="2">NBRC 109834</strain>
    </source>
</reference>
<dbReference type="InterPro" id="IPR027575">
    <property type="entry name" value="LD_lanti_pre"/>
</dbReference>
<gene>
    <name evidence="2" type="ORF">Rhe02_81350</name>
</gene>
<proteinExistence type="predicted"/>
<dbReference type="EMBL" id="BONY01000083">
    <property type="protein sequence ID" value="GIH10068.1"/>
    <property type="molecule type" value="Genomic_DNA"/>
</dbReference>
<dbReference type="AlphaFoldDB" id="A0A8J3QFM0"/>
<sequence>MDFDLEPDYELDIRLVDAGPMATGYATGTDDGCGSGNTGSSACTGGKV</sequence>
<dbReference type="Proteomes" id="UP000612899">
    <property type="component" value="Unassembled WGS sequence"/>
</dbReference>
<keyword evidence="3" id="KW-1185">Reference proteome</keyword>
<feature type="region of interest" description="Disordered" evidence="1">
    <location>
        <begin position="26"/>
        <end position="48"/>
    </location>
</feature>
<accession>A0A8J3QFM0</accession>
<name>A0A8J3QFM0_9ACTN</name>
<evidence type="ECO:0000256" key="1">
    <source>
        <dbReference type="SAM" id="MobiDB-lite"/>
    </source>
</evidence>
<dbReference type="NCBIfam" id="TIGR04363">
    <property type="entry name" value="LD_lanti_pre"/>
    <property type="match status" value="1"/>
</dbReference>
<evidence type="ECO:0000313" key="3">
    <source>
        <dbReference type="Proteomes" id="UP000612899"/>
    </source>
</evidence>
<dbReference type="RefSeq" id="WP_203913789.1">
    <property type="nucleotide sequence ID" value="NZ_BONY01000083.1"/>
</dbReference>